<dbReference type="GO" id="GO:0016829">
    <property type="term" value="F:lyase activity"/>
    <property type="evidence" value="ECO:0007669"/>
    <property type="project" value="UniProtKB-KW"/>
</dbReference>
<proteinExistence type="predicted"/>
<reference evidence="1 2" key="1">
    <citation type="journal article" date="2011" name="BMC Genomics">
        <title>Genome sequencing reveals diversification of virulence factor content and possible host adaptation in distinct subpopulations of Salmonella enterica.</title>
        <authorList>
            <person name="den Bakker H.C."/>
            <person name="Moreno Switt A.I."/>
            <person name="Govoni G."/>
            <person name="Cummings C.A."/>
            <person name="Ranieri M.L."/>
            <person name="Degoricija L."/>
            <person name="Hoelzer K."/>
            <person name="Rodriguez-Rivera L.D."/>
            <person name="Brown S."/>
            <person name="Bolchacova E."/>
            <person name="Furtado M.R."/>
            <person name="Wiedmann M."/>
        </authorList>
    </citation>
    <scope>NUCLEOTIDE SEQUENCE [LARGE SCALE GENOMIC DNA]</scope>
    <source>
        <strain evidence="1 2">R6-377</strain>
    </source>
</reference>
<accession>G5LSV6</accession>
<sequence length="66" mass="7712">DAFQLAEFLARRLAGYRYGRQIADDYLTQLGQGEQQVARWLEAENDPRLTEIVTHLNHVVEEARIR</sequence>
<name>G5LSV6_SALET</name>
<keyword evidence="1" id="KW-0456">Lyase</keyword>
<dbReference type="EMBL" id="AFCJ01001802">
    <property type="protein sequence ID" value="EHC34003.1"/>
    <property type="molecule type" value="Genomic_DNA"/>
</dbReference>
<dbReference type="Proteomes" id="UP000004642">
    <property type="component" value="Unassembled WGS sequence"/>
</dbReference>
<feature type="non-terminal residue" evidence="1">
    <location>
        <position position="1"/>
    </location>
</feature>
<comment type="caution">
    <text evidence="1">The sequence shown here is derived from an EMBL/GenBank/DDBJ whole genome shotgun (WGS) entry which is preliminary data.</text>
</comment>
<evidence type="ECO:0000313" key="1">
    <source>
        <dbReference type="EMBL" id="EHC34003.1"/>
    </source>
</evidence>
<gene>
    <name evidence="1" type="ORF">LTSEALA_4147</name>
</gene>
<evidence type="ECO:0000313" key="2">
    <source>
        <dbReference type="Proteomes" id="UP000004642"/>
    </source>
</evidence>
<organism evidence="1 2">
    <name type="scientific">Salmonella enterica subsp. enterica serovar Alachua str. R6-377</name>
    <dbReference type="NCBI Taxonomy" id="913241"/>
    <lineage>
        <taxon>Bacteria</taxon>
        <taxon>Pseudomonadati</taxon>
        <taxon>Pseudomonadota</taxon>
        <taxon>Gammaproteobacteria</taxon>
        <taxon>Enterobacterales</taxon>
        <taxon>Enterobacteriaceae</taxon>
        <taxon>Salmonella</taxon>
    </lineage>
</organism>
<dbReference type="AlphaFoldDB" id="G5LSV6"/>
<dbReference type="PATRIC" id="fig|913241.3.peg.3134"/>
<protein>
    <submittedName>
        <fullName evidence="1">Formate hydrogenlyase subunit 7</fullName>
    </submittedName>
</protein>